<dbReference type="AlphaFoldDB" id="A0A7J6GXG5"/>
<dbReference type="InterPro" id="IPR002156">
    <property type="entry name" value="RNaseH_domain"/>
</dbReference>
<name>A0A7J6GXG5_CANSA</name>
<reference evidence="2 3" key="1">
    <citation type="journal article" date="2020" name="bioRxiv">
        <title>Sequence and annotation of 42 cannabis genomes reveals extensive copy number variation in cannabinoid synthesis and pathogen resistance genes.</title>
        <authorList>
            <person name="Mckernan K.J."/>
            <person name="Helbert Y."/>
            <person name="Kane L.T."/>
            <person name="Ebling H."/>
            <person name="Zhang L."/>
            <person name="Liu B."/>
            <person name="Eaton Z."/>
            <person name="Mclaughlin S."/>
            <person name="Kingan S."/>
            <person name="Baybayan P."/>
            <person name="Concepcion G."/>
            <person name="Jordan M."/>
            <person name="Riva A."/>
            <person name="Barbazuk W."/>
            <person name="Harkins T."/>
        </authorList>
    </citation>
    <scope>NUCLEOTIDE SEQUENCE [LARGE SCALE GENOMIC DNA]</scope>
    <source>
        <strain evidence="3">cv. Jamaican Lion 4</strain>
        <tissue evidence="2">Leaf</tissue>
    </source>
</reference>
<dbReference type="Pfam" id="PF13456">
    <property type="entry name" value="RVT_3"/>
    <property type="match status" value="1"/>
</dbReference>
<dbReference type="InterPro" id="IPR044730">
    <property type="entry name" value="RNase_H-like_dom_plant"/>
</dbReference>
<evidence type="ECO:0000313" key="2">
    <source>
        <dbReference type="EMBL" id="KAF4387471.1"/>
    </source>
</evidence>
<proteinExistence type="predicted"/>
<dbReference type="CDD" id="cd06222">
    <property type="entry name" value="RNase_H_like"/>
    <property type="match status" value="1"/>
</dbReference>
<accession>A0A7J6GXG5</accession>
<dbReference type="GO" id="GO:0003676">
    <property type="term" value="F:nucleic acid binding"/>
    <property type="evidence" value="ECO:0007669"/>
    <property type="project" value="InterPro"/>
</dbReference>
<evidence type="ECO:0000259" key="1">
    <source>
        <dbReference type="Pfam" id="PF13456"/>
    </source>
</evidence>
<organism evidence="2 3">
    <name type="scientific">Cannabis sativa</name>
    <name type="common">Hemp</name>
    <name type="synonym">Marijuana</name>
    <dbReference type="NCBI Taxonomy" id="3483"/>
    <lineage>
        <taxon>Eukaryota</taxon>
        <taxon>Viridiplantae</taxon>
        <taxon>Streptophyta</taxon>
        <taxon>Embryophyta</taxon>
        <taxon>Tracheophyta</taxon>
        <taxon>Spermatophyta</taxon>
        <taxon>Magnoliopsida</taxon>
        <taxon>eudicotyledons</taxon>
        <taxon>Gunneridae</taxon>
        <taxon>Pentapetalae</taxon>
        <taxon>rosids</taxon>
        <taxon>fabids</taxon>
        <taxon>Rosales</taxon>
        <taxon>Cannabaceae</taxon>
        <taxon>Cannabis</taxon>
    </lineage>
</organism>
<evidence type="ECO:0000313" key="3">
    <source>
        <dbReference type="Proteomes" id="UP000525078"/>
    </source>
</evidence>
<sequence>MVSLAEAMAILQGLLLCYRQGYNRVEIESYRKHVILILSNKTPLLVEFGNLILHLPYVSSRIDVISITLCKRSADIIAHNLAKIAF</sequence>
<dbReference type="GO" id="GO:0004523">
    <property type="term" value="F:RNA-DNA hybrid ribonuclease activity"/>
    <property type="evidence" value="ECO:0007669"/>
    <property type="project" value="InterPro"/>
</dbReference>
<comment type="caution">
    <text evidence="2">The sequence shown here is derived from an EMBL/GenBank/DDBJ whole genome shotgun (WGS) entry which is preliminary data.</text>
</comment>
<gene>
    <name evidence="2" type="ORF">F8388_011619</name>
</gene>
<dbReference type="Proteomes" id="UP000525078">
    <property type="component" value="Unassembled WGS sequence"/>
</dbReference>
<protein>
    <recommendedName>
        <fullName evidence="1">RNase H type-1 domain-containing protein</fullName>
    </recommendedName>
</protein>
<dbReference type="EMBL" id="JAATIP010000038">
    <property type="protein sequence ID" value="KAF4387471.1"/>
    <property type="molecule type" value="Genomic_DNA"/>
</dbReference>
<feature type="domain" description="RNase H type-1" evidence="1">
    <location>
        <begin position="3"/>
        <end position="84"/>
    </location>
</feature>